<organism evidence="2 3">
    <name type="scientific">Celeribacter ethanolicus</name>
    <dbReference type="NCBI Taxonomy" id="1758178"/>
    <lineage>
        <taxon>Bacteria</taxon>
        <taxon>Pseudomonadati</taxon>
        <taxon>Pseudomonadota</taxon>
        <taxon>Alphaproteobacteria</taxon>
        <taxon>Rhodobacterales</taxon>
        <taxon>Roseobacteraceae</taxon>
        <taxon>Celeribacter</taxon>
    </lineage>
</organism>
<evidence type="ECO:0000259" key="1">
    <source>
        <dbReference type="Pfam" id="PF05729"/>
    </source>
</evidence>
<reference evidence="2 3" key="1">
    <citation type="submission" date="2017-06" db="EMBL/GenBank/DDBJ databases">
        <title>Celeribacter sp. TSPH2 complete genome sequence.</title>
        <authorList>
            <person name="Woo J.-H."/>
            <person name="Kim H.-S."/>
        </authorList>
    </citation>
    <scope>NUCLEOTIDE SEQUENCE [LARGE SCALE GENOMIC DNA]</scope>
    <source>
        <strain evidence="2 3">TSPH2</strain>
    </source>
</reference>
<evidence type="ECO:0000313" key="3">
    <source>
        <dbReference type="Proteomes" id="UP000217935"/>
    </source>
</evidence>
<dbReference type="EMBL" id="CP022196">
    <property type="protein sequence ID" value="ATG49020.1"/>
    <property type="molecule type" value="Genomic_DNA"/>
</dbReference>
<gene>
    <name evidence="2" type="ORF">CEW89_16455</name>
</gene>
<dbReference type="Pfam" id="PF05729">
    <property type="entry name" value="NACHT"/>
    <property type="match status" value="1"/>
</dbReference>
<keyword evidence="3" id="KW-1185">Reference proteome</keyword>
<dbReference type="InterPro" id="IPR027417">
    <property type="entry name" value="P-loop_NTPase"/>
</dbReference>
<accession>A0A291GG38</accession>
<dbReference type="InterPro" id="IPR007111">
    <property type="entry name" value="NACHT_NTPase"/>
</dbReference>
<dbReference type="Proteomes" id="UP000217935">
    <property type="component" value="Chromosome"/>
</dbReference>
<dbReference type="KEGG" id="ceh:CEW89_16455"/>
<dbReference type="AlphaFoldDB" id="A0A291GG38"/>
<sequence>MLNNFSVTKRNTMRTYTGEEFENEVKRICRRLFSNSVGQGSEKIDGRERDGVFWNGDFFTVVEATTERKKEKALYDAKKTHDLVSKKRSENNMARGYLVTLHEPTADQRLAVKKYEKTTTIISFDELRSMLFDAAGYLRTRSERPFGSVFDHVTHTFEVPRTDFVEPTIVDAHNYERLSVENIAAKIKKSSNFIITAEYGIGKSMLLRELFYSLLSDFDNGKTFRFPVAINLREHLGQTDQIELLERHARNSAADPRKLVAAWSAGYVDLIIDGFDELSTRGWTGDHKKLREFKRSTHAVVKKLIRDTPRGSSVVISGRTNYFDSDTEMREALGAPPETFQHCIVEPFDSEQATEFLKKKKHSESLPQWLPTRPLFLSYLINKNILTEAASVTADGAFPEGQAWSQLLDMIAGRESDQSEGVDKATILEFWGLLATKARQGDSLQKSFSPTDMDNVFHDATGNTVTEDERHLLLRLPGLGISSDNPSHRTFIDTDFLNAASASLVVKHVQHPYGEEAFREDLRDVTEQLNHVGSQVICSEIDKGTINTGLLGACLEQELTTGCHSLAFDLFIPLILLDTPETYMTFEGLDISELDICEDVWEPIKVDFSNCLISNLILPPQGDLPQNLHFSECLIGRIEGRASSNDLPEETFTSCEIGSFTTSYEVNNDVLSSELPIGVRVLVVTLRKVYAQYGISRLESALLRGLDHRSKMIAPDVIEILRRHGFLVEAGRKGKTIYAGTSEKRKEALSIIQSPASYSSPVIDACRSISQ</sequence>
<dbReference type="Gene3D" id="3.40.50.300">
    <property type="entry name" value="P-loop containing nucleotide triphosphate hydrolases"/>
    <property type="match status" value="1"/>
</dbReference>
<proteinExistence type="predicted"/>
<protein>
    <recommendedName>
        <fullName evidence="1">NACHT domain-containing protein</fullName>
    </recommendedName>
</protein>
<name>A0A291GG38_9RHOB</name>
<evidence type="ECO:0000313" key="2">
    <source>
        <dbReference type="EMBL" id="ATG49020.1"/>
    </source>
</evidence>
<feature type="domain" description="NACHT" evidence="1">
    <location>
        <begin position="196"/>
        <end position="362"/>
    </location>
</feature>
<dbReference type="SUPFAM" id="SSF52540">
    <property type="entry name" value="P-loop containing nucleoside triphosphate hydrolases"/>
    <property type="match status" value="1"/>
</dbReference>